<dbReference type="NCBIfam" id="NF004534">
    <property type="entry name" value="PRK05884.1"/>
    <property type="match status" value="1"/>
</dbReference>
<sequence length="229" mass="23733">MSTASQEVLVTGGDTDLGGIIARGFRDAGHRVVIAGARRDDLEVAAKELDVDYIVVDNTDPASLESVRGEFPQHLDTIINVPSPRHPVTGDPRTYNLSDQAAAWRSHLDATVLSAVLTVSILGDQLSSGGAIVNVVPANPAESTPDAAIKAAMSNWTAGQATHFGIRGITVNTVAAGKGIEPGYDGIADTSPSVAAEITRLALFLTTPAARHITGETLHVSHGALANFA</sequence>
<dbReference type="PANTHER" id="PTHR42760:SF40">
    <property type="entry name" value="3-OXOACYL-[ACYL-CARRIER-PROTEIN] REDUCTASE, CHLOROPLASTIC"/>
    <property type="match status" value="1"/>
</dbReference>
<dbReference type="InterPro" id="IPR002347">
    <property type="entry name" value="SDR_fam"/>
</dbReference>
<dbReference type="InterPro" id="IPR036291">
    <property type="entry name" value="NAD(P)-bd_dom_sf"/>
</dbReference>
<evidence type="ECO:0000313" key="2">
    <source>
        <dbReference type="EMBL" id="BBY30108.1"/>
    </source>
</evidence>
<dbReference type="KEGG" id="msei:MSEDJ_42040"/>
<accession>A0A7I7QUR1</accession>
<evidence type="ECO:0000313" key="3">
    <source>
        <dbReference type="Proteomes" id="UP000467193"/>
    </source>
</evidence>
<dbReference type="PANTHER" id="PTHR42760">
    <property type="entry name" value="SHORT-CHAIN DEHYDROGENASES/REDUCTASES FAMILY MEMBER"/>
    <property type="match status" value="1"/>
</dbReference>
<dbReference type="GO" id="GO:0030497">
    <property type="term" value="P:fatty acid elongation"/>
    <property type="evidence" value="ECO:0007669"/>
    <property type="project" value="TreeGrafter"/>
</dbReference>
<dbReference type="EMBL" id="AP022588">
    <property type="protein sequence ID" value="BBY30108.1"/>
    <property type="molecule type" value="Genomic_DNA"/>
</dbReference>
<dbReference type="Pfam" id="PF13561">
    <property type="entry name" value="adh_short_C2"/>
    <property type="match status" value="1"/>
</dbReference>
<proteinExistence type="inferred from homology"/>
<keyword evidence="3" id="KW-1185">Reference proteome</keyword>
<organism evidence="2 3">
    <name type="scientific">Mycolicibacterium sediminis</name>
    <dbReference type="NCBI Taxonomy" id="1286180"/>
    <lineage>
        <taxon>Bacteria</taxon>
        <taxon>Bacillati</taxon>
        <taxon>Actinomycetota</taxon>
        <taxon>Actinomycetes</taxon>
        <taxon>Mycobacteriales</taxon>
        <taxon>Mycobacteriaceae</taxon>
        <taxon>Mycolicibacterium</taxon>
    </lineage>
</organism>
<protein>
    <submittedName>
        <fullName evidence="2">Short-chain dehydrogenase</fullName>
    </submittedName>
</protein>
<dbReference type="Proteomes" id="UP000467193">
    <property type="component" value="Chromosome"/>
</dbReference>
<evidence type="ECO:0000256" key="1">
    <source>
        <dbReference type="ARBA" id="ARBA00006484"/>
    </source>
</evidence>
<dbReference type="Gene3D" id="3.40.50.720">
    <property type="entry name" value="NAD(P)-binding Rossmann-like Domain"/>
    <property type="match status" value="1"/>
</dbReference>
<dbReference type="CDD" id="cd05233">
    <property type="entry name" value="SDR_c"/>
    <property type="match status" value="1"/>
</dbReference>
<dbReference type="AlphaFoldDB" id="A0A7I7QUR1"/>
<comment type="similarity">
    <text evidence="1">Belongs to the short-chain dehydrogenases/reductases (SDR) family.</text>
</comment>
<dbReference type="GO" id="GO:0016616">
    <property type="term" value="F:oxidoreductase activity, acting on the CH-OH group of donors, NAD or NADP as acceptor"/>
    <property type="evidence" value="ECO:0007669"/>
    <property type="project" value="TreeGrafter"/>
</dbReference>
<dbReference type="SUPFAM" id="SSF51735">
    <property type="entry name" value="NAD(P)-binding Rossmann-fold domains"/>
    <property type="match status" value="1"/>
</dbReference>
<dbReference type="RefSeq" id="WP_163799366.1">
    <property type="nucleotide sequence ID" value="NZ_AP022588.1"/>
</dbReference>
<gene>
    <name evidence="2" type="ORF">MSEDJ_42040</name>
</gene>
<name>A0A7I7QUR1_9MYCO</name>
<reference evidence="2 3" key="1">
    <citation type="journal article" date="2019" name="Emerg. Microbes Infect.">
        <title>Comprehensive subspecies identification of 175 nontuberculous mycobacteria species based on 7547 genomic profiles.</title>
        <authorList>
            <person name="Matsumoto Y."/>
            <person name="Kinjo T."/>
            <person name="Motooka D."/>
            <person name="Nabeya D."/>
            <person name="Jung N."/>
            <person name="Uechi K."/>
            <person name="Horii T."/>
            <person name="Iida T."/>
            <person name="Fujita J."/>
            <person name="Nakamura S."/>
        </authorList>
    </citation>
    <scope>NUCLEOTIDE SEQUENCE [LARGE SCALE GENOMIC DNA]</scope>
    <source>
        <strain evidence="2 3">JCM 17899</strain>
    </source>
</reference>